<dbReference type="AlphaFoldDB" id="A0A224Y0G9"/>
<protein>
    <submittedName>
        <fullName evidence="2">Putative secreted protein</fullName>
    </submittedName>
</protein>
<evidence type="ECO:0000256" key="1">
    <source>
        <dbReference type="SAM" id="SignalP"/>
    </source>
</evidence>
<name>A0A224Y0G9_9HEMI</name>
<reference evidence="2" key="1">
    <citation type="journal article" date="2018" name="PLoS Negl. Trop. Dis.">
        <title>An insight into the salivary gland and fat body transcriptome of Panstrongylus lignarius (Hemiptera: Heteroptera), the main vector of Chagas disease in Peru.</title>
        <authorList>
            <person name="Nevoa J.C."/>
            <person name="Mendes M.T."/>
            <person name="da Silva M.V."/>
            <person name="Soares S.C."/>
            <person name="Oliveira C.J.F."/>
            <person name="Ribeiro J.M.C."/>
        </authorList>
    </citation>
    <scope>NUCLEOTIDE SEQUENCE</scope>
</reference>
<feature type="signal peptide" evidence="1">
    <location>
        <begin position="1"/>
        <end position="23"/>
    </location>
</feature>
<proteinExistence type="predicted"/>
<keyword evidence="1" id="KW-0732">Signal</keyword>
<organism evidence="2">
    <name type="scientific">Panstrongylus lignarius</name>
    <dbReference type="NCBI Taxonomy" id="156445"/>
    <lineage>
        <taxon>Eukaryota</taxon>
        <taxon>Metazoa</taxon>
        <taxon>Ecdysozoa</taxon>
        <taxon>Arthropoda</taxon>
        <taxon>Hexapoda</taxon>
        <taxon>Insecta</taxon>
        <taxon>Pterygota</taxon>
        <taxon>Neoptera</taxon>
        <taxon>Paraneoptera</taxon>
        <taxon>Hemiptera</taxon>
        <taxon>Heteroptera</taxon>
        <taxon>Panheteroptera</taxon>
        <taxon>Cimicomorpha</taxon>
        <taxon>Reduviidae</taxon>
        <taxon>Triatominae</taxon>
        <taxon>Panstrongylus</taxon>
    </lineage>
</organism>
<evidence type="ECO:0000313" key="2">
    <source>
        <dbReference type="EMBL" id="JAW14450.1"/>
    </source>
</evidence>
<sequence length="118" mass="12879">MVWRRSSGLLSIWFISGFLSTNSCICGLDIINCRMLFGSDISCCTNGLFIIWLSDSGFVNNSLCILCCKSIRLVELRPRPDKPLANPPAKLNGKFPAPAPVPVPVPVPELPVLPVFCC</sequence>
<dbReference type="EMBL" id="GFTR01001976">
    <property type="protein sequence ID" value="JAW14450.1"/>
    <property type="molecule type" value="Transcribed_RNA"/>
</dbReference>
<feature type="chain" id="PRO_5012171897" evidence="1">
    <location>
        <begin position="24"/>
        <end position="118"/>
    </location>
</feature>
<accession>A0A224Y0G9</accession>